<sequence length="30" mass="3530">MSLRIYRDVPEGFTGFQKISNCLLHYTVKL</sequence>
<proteinExistence type="predicted"/>
<protein>
    <submittedName>
        <fullName evidence="1">Uncharacterized protein</fullName>
    </submittedName>
</protein>
<accession>A0A8S5T2C7</accession>
<dbReference type="EMBL" id="BK032734">
    <property type="protein sequence ID" value="DAF57469.1"/>
    <property type="molecule type" value="Genomic_DNA"/>
</dbReference>
<evidence type="ECO:0000313" key="1">
    <source>
        <dbReference type="EMBL" id="DAF57469.1"/>
    </source>
</evidence>
<reference evidence="1" key="1">
    <citation type="journal article" date="2021" name="Proc. Natl. Acad. Sci. U.S.A.">
        <title>A Catalog of Tens of Thousands of Viruses from Human Metagenomes Reveals Hidden Associations with Chronic Diseases.</title>
        <authorList>
            <person name="Tisza M.J."/>
            <person name="Buck C.B."/>
        </authorList>
    </citation>
    <scope>NUCLEOTIDE SEQUENCE</scope>
    <source>
        <strain evidence="1">CtqfO1</strain>
    </source>
</reference>
<organism evidence="1">
    <name type="scientific">Myoviridae sp. ctqfO1</name>
    <dbReference type="NCBI Taxonomy" id="2827710"/>
    <lineage>
        <taxon>Viruses</taxon>
        <taxon>Duplodnaviria</taxon>
        <taxon>Heunggongvirae</taxon>
        <taxon>Uroviricota</taxon>
        <taxon>Caudoviricetes</taxon>
    </lineage>
</organism>
<name>A0A8S5T2C7_9CAUD</name>